<accession>A0AAD7CDC1</accession>
<sequence>MSTSEHSLPTASLSYRLTQYVTKRSYAASWDRSPRLNRRILQAHPRTFACPQAFPPLPIASQHEAPPHQHFADYCGGRSDPAPRRYDPVGPSSRNRDYEQGNTPPPPYSGNYSRQPHAHAPSGPSRYNSHVLVEHARFG</sequence>
<organism evidence="2 3">
    <name type="scientific">Mycena rosella</name>
    <name type="common">Pink bonnet</name>
    <name type="synonym">Agaricus rosellus</name>
    <dbReference type="NCBI Taxonomy" id="1033263"/>
    <lineage>
        <taxon>Eukaryota</taxon>
        <taxon>Fungi</taxon>
        <taxon>Dikarya</taxon>
        <taxon>Basidiomycota</taxon>
        <taxon>Agaricomycotina</taxon>
        <taxon>Agaricomycetes</taxon>
        <taxon>Agaricomycetidae</taxon>
        <taxon>Agaricales</taxon>
        <taxon>Marasmiineae</taxon>
        <taxon>Mycenaceae</taxon>
        <taxon>Mycena</taxon>
    </lineage>
</organism>
<dbReference type="Proteomes" id="UP001221757">
    <property type="component" value="Unassembled WGS sequence"/>
</dbReference>
<protein>
    <submittedName>
        <fullName evidence="2">Uncharacterized protein</fullName>
    </submittedName>
</protein>
<evidence type="ECO:0000313" key="3">
    <source>
        <dbReference type="Proteomes" id="UP001221757"/>
    </source>
</evidence>
<dbReference type="AlphaFoldDB" id="A0AAD7CDC1"/>
<comment type="caution">
    <text evidence="2">The sequence shown here is derived from an EMBL/GenBank/DDBJ whole genome shotgun (WGS) entry which is preliminary data.</text>
</comment>
<keyword evidence="3" id="KW-1185">Reference proteome</keyword>
<reference evidence="2" key="1">
    <citation type="submission" date="2023-03" db="EMBL/GenBank/DDBJ databases">
        <title>Massive genome expansion in bonnet fungi (Mycena s.s.) driven by repeated elements and novel gene families across ecological guilds.</title>
        <authorList>
            <consortium name="Lawrence Berkeley National Laboratory"/>
            <person name="Harder C.B."/>
            <person name="Miyauchi S."/>
            <person name="Viragh M."/>
            <person name="Kuo A."/>
            <person name="Thoen E."/>
            <person name="Andreopoulos B."/>
            <person name="Lu D."/>
            <person name="Skrede I."/>
            <person name="Drula E."/>
            <person name="Henrissat B."/>
            <person name="Morin E."/>
            <person name="Kohler A."/>
            <person name="Barry K."/>
            <person name="LaButti K."/>
            <person name="Morin E."/>
            <person name="Salamov A."/>
            <person name="Lipzen A."/>
            <person name="Mereny Z."/>
            <person name="Hegedus B."/>
            <person name="Baldrian P."/>
            <person name="Stursova M."/>
            <person name="Weitz H."/>
            <person name="Taylor A."/>
            <person name="Grigoriev I.V."/>
            <person name="Nagy L.G."/>
            <person name="Martin F."/>
            <person name="Kauserud H."/>
        </authorList>
    </citation>
    <scope>NUCLEOTIDE SEQUENCE</scope>
    <source>
        <strain evidence="2">CBHHK067</strain>
    </source>
</reference>
<feature type="region of interest" description="Disordered" evidence="1">
    <location>
        <begin position="54"/>
        <end position="129"/>
    </location>
</feature>
<name>A0AAD7CDC1_MYCRO</name>
<evidence type="ECO:0000256" key="1">
    <source>
        <dbReference type="SAM" id="MobiDB-lite"/>
    </source>
</evidence>
<gene>
    <name evidence="2" type="ORF">B0H17DRAFT_1215814</name>
</gene>
<dbReference type="EMBL" id="JARKIE010000388">
    <property type="protein sequence ID" value="KAJ7646159.1"/>
    <property type="molecule type" value="Genomic_DNA"/>
</dbReference>
<evidence type="ECO:0000313" key="2">
    <source>
        <dbReference type="EMBL" id="KAJ7646159.1"/>
    </source>
</evidence>
<proteinExistence type="predicted"/>